<reference evidence="12 13" key="1">
    <citation type="journal article" date="2015" name="Genome Biol. Evol.">
        <title>Comparative Genomics of a Bacterivorous Green Alga Reveals Evolutionary Causalities and Consequences of Phago-Mixotrophic Mode of Nutrition.</title>
        <authorList>
            <person name="Burns J.A."/>
            <person name="Paasch A."/>
            <person name="Narechania A."/>
            <person name="Kim E."/>
        </authorList>
    </citation>
    <scope>NUCLEOTIDE SEQUENCE [LARGE SCALE GENOMIC DNA]</scope>
    <source>
        <strain evidence="12 13">PLY_AMNH</strain>
    </source>
</reference>
<dbReference type="PANTHER" id="PTHR12869">
    <property type="entry name" value="SMALL SEVEN TRANSMEMBRANE DOMAIN-CONTAINING PROTEIN"/>
    <property type="match status" value="1"/>
</dbReference>
<accession>A0AAE0GJQ6</accession>
<name>A0AAE0GJQ6_9CHLO</name>
<evidence type="ECO:0000256" key="4">
    <source>
        <dbReference type="ARBA" id="ARBA00022692"/>
    </source>
</evidence>
<evidence type="ECO:0000256" key="5">
    <source>
        <dbReference type="ARBA" id="ARBA00022824"/>
    </source>
</evidence>
<dbReference type="GO" id="GO:0005789">
    <property type="term" value="C:endoplasmic reticulum membrane"/>
    <property type="evidence" value="ECO:0007669"/>
    <property type="project" value="UniProtKB-SubCell"/>
</dbReference>
<evidence type="ECO:0000256" key="2">
    <source>
        <dbReference type="ARBA" id="ARBA00004651"/>
    </source>
</evidence>
<dbReference type="PANTHER" id="PTHR12869:SF0">
    <property type="entry name" value="BOS COMPLEX SUBUNIT TMEM147"/>
    <property type="match status" value="1"/>
</dbReference>
<dbReference type="Pfam" id="PF09767">
    <property type="entry name" value="DUF2053"/>
    <property type="match status" value="1"/>
</dbReference>
<keyword evidence="13" id="KW-1185">Reference proteome</keyword>
<evidence type="ECO:0000256" key="1">
    <source>
        <dbReference type="ARBA" id="ARBA00004477"/>
    </source>
</evidence>
<feature type="transmembrane region" description="Helical" evidence="11">
    <location>
        <begin position="171"/>
        <end position="193"/>
    </location>
</feature>
<feature type="transmembrane region" description="Helical" evidence="11">
    <location>
        <begin position="71"/>
        <end position="89"/>
    </location>
</feature>
<evidence type="ECO:0000256" key="10">
    <source>
        <dbReference type="ARBA" id="ARBA00034899"/>
    </source>
</evidence>
<protein>
    <recommendedName>
        <fullName evidence="9">BOS complex subunit TMEM147</fullName>
    </recommendedName>
    <alternativeName>
        <fullName evidence="10">Transmembrane protein 147</fullName>
    </alternativeName>
</protein>
<evidence type="ECO:0000256" key="7">
    <source>
        <dbReference type="ARBA" id="ARBA00023136"/>
    </source>
</evidence>
<keyword evidence="4 11" id="KW-0812">Transmembrane</keyword>
<dbReference type="AlphaFoldDB" id="A0AAE0GJQ6"/>
<proteinExistence type="inferred from homology"/>
<dbReference type="Proteomes" id="UP001190700">
    <property type="component" value="Unassembled WGS sequence"/>
</dbReference>
<organism evidence="12 13">
    <name type="scientific">Cymbomonas tetramitiformis</name>
    <dbReference type="NCBI Taxonomy" id="36881"/>
    <lineage>
        <taxon>Eukaryota</taxon>
        <taxon>Viridiplantae</taxon>
        <taxon>Chlorophyta</taxon>
        <taxon>Pyramimonadophyceae</taxon>
        <taxon>Pyramimonadales</taxon>
        <taxon>Pyramimonadaceae</taxon>
        <taxon>Cymbomonas</taxon>
    </lineage>
</organism>
<evidence type="ECO:0000313" key="13">
    <source>
        <dbReference type="Proteomes" id="UP001190700"/>
    </source>
</evidence>
<comment type="caution">
    <text evidence="12">The sequence shown here is derived from an EMBL/GenBank/DDBJ whole genome shotgun (WGS) entry which is preliminary data.</text>
</comment>
<evidence type="ECO:0000256" key="3">
    <source>
        <dbReference type="ARBA" id="ARBA00022475"/>
    </source>
</evidence>
<evidence type="ECO:0000256" key="9">
    <source>
        <dbReference type="ARBA" id="ARBA00034846"/>
    </source>
</evidence>
<evidence type="ECO:0000256" key="6">
    <source>
        <dbReference type="ARBA" id="ARBA00022989"/>
    </source>
</evidence>
<keyword evidence="6 11" id="KW-1133">Transmembrane helix</keyword>
<keyword evidence="3" id="KW-1003">Cell membrane</keyword>
<feature type="transmembrane region" description="Helical" evidence="11">
    <location>
        <begin position="139"/>
        <end position="159"/>
    </location>
</feature>
<keyword evidence="5" id="KW-0256">Endoplasmic reticulum</keyword>
<dbReference type="InterPro" id="IPR019164">
    <property type="entry name" value="TMEM147"/>
</dbReference>
<comment type="similarity">
    <text evidence="8">Belongs to the TMEM147 family.</text>
</comment>
<comment type="subcellular location">
    <subcellularLocation>
        <location evidence="2">Cell membrane</location>
        <topology evidence="2">Multi-pass membrane protein</topology>
    </subcellularLocation>
    <subcellularLocation>
        <location evidence="1">Endoplasmic reticulum membrane</location>
        <topology evidence="1">Multi-pass membrane protein</topology>
    </subcellularLocation>
</comment>
<feature type="transmembrane region" description="Helical" evidence="11">
    <location>
        <begin position="40"/>
        <end position="59"/>
    </location>
</feature>
<evidence type="ECO:0000256" key="11">
    <source>
        <dbReference type="SAM" id="Phobius"/>
    </source>
</evidence>
<feature type="transmembrane region" description="Helical" evidence="11">
    <location>
        <begin position="101"/>
        <end position="119"/>
    </location>
</feature>
<evidence type="ECO:0000256" key="8">
    <source>
        <dbReference type="ARBA" id="ARBA00034739"/>
    </source>
</evidence>
<dbReference type="EMBL" id="LGRX02005028">
    <property type="protein sequence ID" value="KAK3279298.1"/>
    <property type="molecule type" value="Genomic_DNA"/>
</dbReference>
<dbReference type="GO" id="GO:0005886">
    <property type="term" value="C:plasma membrane"/>
    <property type="evidence" value="ECO:0007669"/>
    <property type="project" value="UniProtKB-SubCell"/>
</dbReference>
<evidence type="ECO:0000313" key="12">
    <source>
        <dbReference type="EMBL" id="KAK3279298.1"/>
    </source>
</evidence>
<sequence>MPFFHLVNCASLTFAPHAIYYYATPLSDYDAWPTSLKGSAVYCAAFFAKLICLATFVSTSEANLFDPAQELLQGLIGLLDVVGLYFALTKITARVSLSHKFQAIGLGWAFADSVLHRLAPLWMGARSMEFSWKYLQEGVHANANLVYSLSFAAVVSLLWMRKNKPEKLVPILYLSVFIHAFLPAIQSCTQQLLQLQPGEVLLLDLFSTTACAVASWRLYTACGA</sequence>
<keyword evidence="7 11" id="KW-0472">Membrane</keyword>
<gene>
    <name evidence="12" type="ORF">CYMTET_12807</name>
</gene>